<dbReference type="InterPro" id="IPR010699">
    <property type="entry name" value="DUF1275"/>
</dbReference>
<evidence type="ECO:0000313" key="4">
    <source>
        <dbReference type="Proteomes" id="UP000053328"/>
    </source>
</evidence>
<reference evidence="3 4" key="1">
    <citation type="submission" date="2015-01" db="EMBL/GenBank/DDBJ databases">
        <title>The Genome Sequence of Exophiala spinifera CBS89968.</title>
        <authorList>
            <consortium name="The Broad Institute Genomics Platform"/>
            <person name="Cuomo C."/>
            <person name="de Hoog S."/>
            <person name="Gorbushina A."/>
            <person name="Stielow B."/>
            <person name="Teixiera M."/>
            <person name="Abouelleil A."/>
            <person name="Chapman S.B."/>
            <person name="Priest M."/>
            <person name="Young S.K."/>
            <person name="Wortman J."/>
            <person name="Nusbaum C."/>
            <person name="Birren B."/>
        </authorList>
    </citation>
    <scope>NUCLEOTIDE SEQUENCE [LARGE SCALE GENOMIC DNA]</scope>
    <source>
        <strain evidence="3 4">CBS 89968</strain>
    </source>
</reference>
<dbReference type="HOGENOM" id="CLU_061825_0_0_1"/>
<dbReference type="OrthoDB" id="5288586at2759"/>
<dbReference type="RefSeq" id="XP_016241833.1">
    <property type="nucleotide sequence ID" value="XM_016376557.1"/>
</dbReference>
<evidence type="ECO:0000313" key="3">
    <source>
        <dbReference type="EMBL" id="KIW21617.1"/>
    </source>
</evidence>
<dbReference type="AlphaFoldDB" id="A0A0D2AA38"/>
<dbReference type="EMBL" id="KN847492">
    <property type="protein sequence ID" value="KIW21617.1"/>
    <property type="molecule type" value="Genomic_DNA"/>
</dbReference>
<dbReference type="VEuPathDB" id="FungiDB:PV08_02197"/>
<organism evidence="3 4">
    <name type="scientific">Exophiala spinifera</name>
    <dbReference type="NCBI Taxonomy" id="91928"/>
    <lineage>
        <taxon>Eukaryota</taxon>
        <taxon>Fungi</taxon>
        <taxon>Dikarya</taxon>
        <taxon>Ascomycota</taxon>
        <taxon>Pezizomycotina</taxon>
        <taxon>Eurotiomycetes</taxon>
        <taxon>Chaetothyriomycetidae</taxon>
        <taxon>Chaetothyriales</taxon>
        <taxon>Herpotrichiellaceae</taxon>
        <taxon>Exophiala</taxon>
    </lineage>
</organism>
<feature type="transmembrane region" description="Helical" evidence="2">
    <location>
        <begin position="261"/>
        <end position="282"/>
    </location>
</feature>
<feature type="transmembrane region" description="Helical" evidence="2">
    <location>
        <begin position="113"/>
        <end position="132"/>
    </location>
</feature>
<accession>A0A0D2AA38</accession>
<dbReference type="Pfam" id="PF06912">
    <property type="entry name" value="DUF1275"/>
    <property type="match status" value="1"/>
</dbReference>
<evidence type="ECO:0008006" key="5">
    <source>
        <dbReference type="Google" id="ProtNLM"/>
    </source>
</evidence>
<dbReference type="Proteomes" id="UP000053328">
    <property type="component" value="Unassembled WGS sequence"/>
</dbReference>
<proteinExistence type="predicted"/>
<feature type="region of interest" description="Disordered" evidence="1">
    <location>
        <begin position="1"/>
        <end position="37"/>
    </location>
</feature>
<dbReference type="PANTHER" id="PTHR37488:SF1">
    <property type="entry name" value="DUF1275 DOMAIN PROTEIN"/>
    <property type="match status" value="1"/>
</dbReference>
<name>A0A0D2AA38_9EURO</name>
<keyword evidence="2" id="KW-1133">Transmembrane helix</keyword>
<keyword evidence="2" id="KW-0812">Transmembrane</keyword>
<sequence length="295" mass="32381">MTSANGYGTLNGSSGDIRSLPDSTQLSSTDNEHEHHPLLRGKLRGVDQVVPLTEYLNQDIDKRWADILLLLSYVITGLLDSSAVFIWGSFVSMQTGNTVYTGLGLIEPTKGTRWIRSLLSIASFCLGSFCFARFHRYFSPKRRWVLMASFGLQLLLVAVAGIVVTIDQHQQSQNELRWEVLVPLALVAFQSSGQAVVSRALQYNSLTSVVLTSIYCDLFSDPLLMAGLTQNVERNRRAAAPVLLLAGAIFGGLWAHSSVGLAGALWTAAALKVVNICAFFLWRAERKSVTRTETT</sequence>
<feature type="transmembrane region" description="Helical" evidence="2">
    <location>
        <begin position="67"/>
        <end position="93"/>
    </location>
</feature>
<feature type="transmembrane region" description="Helical" evidence="2">
    <location>
        <begin position="144"/>
        <end position="166"/>
    </location>
</feature>
<dbReference type="PANTHER" id="PTHR37488">
    <property type="entry name" value="DUF1275 DOMAIN-CONTAINING PROTEIN"/>
    <property type="match status" value="1"/>
</dbReference>
<gene>
    <name evidence="3" type="ORF">PV08_02197</name>
</gene>
<dbReference type="STRING" id="91928.A0A0D2AA38"/>
<evidence type="ECO:0000256" key="1">
    <source>
        <dbReference type="SAM" id="MobiDB-lite"/>
    </source>
</evidence>
<protein>
    <recommendedName>
        <fullName evidence="5">DUF1275 domain protein</fullName>
    </recommendedName>
</protein>
<keyword evidence="2" id="KW-0472">Membrane</keyword>
<feature type="compositionally biased region" description="Polar residues" evidence="1">
    <location>
        <begin position="1"/>
        <end position="29"/>
    </location>
</feature>
<keyword evidence="4" id="KW-1185">Reference proteome</keyword>
<dbReference type="GeneID" id="27329280"/>
<feature type="transmembrane region" description="Helical" evidence="2">
    <location>
        <begin position="238"/>
        <end position="255"/>
    </location>
</feature>
<evidence type="ECO:0000256" key="2">
    <source>
        <dbReference type="SAM" id="Phobius"/>
    </source>
</evidence>